<evidence type="ECO:0000256" key="5">
    <source>
        <dbReference type="ARBA" id="ARBA00023244"/>
    </source>
</evidence>
<accession>A0A2A4YKU4</accession>
<keyword evidence="4" id="KW-0808">Transferase</keyword>
<dbReference type="Proteomes" id="UP000217838">
    <property type="component" value="Unassembled WGS sequence"/>
</dbReference>
<dbReference type="NCBIfam" id="TIGR00212">
    <property type="entry name" value="hemC"/>
    <property type="match status" value="1"/>
</dbReference>
<keyword evidence="5" id="KW-0627">Porphyrin biosynthesis</keyword>
<name>A0A2A4YKU4_UNCAE</name>
<dbReference type="PANTHER" id="PTHR11557:SF0">
    <property type="entry name" value="PORPHOBILINOGEN DEAMINASE"/>
    <property type="match status" value="1"/>
</dbReference>
<comment type="catalytic activity">
    <reaction evidence="6">
        <text>4 porphobilinogen + H2O = hydroxymethylbilane + 4 NH4(+)</text>
        <dbReference type="Rhea" id="RHEA:13185"/>
        <dbReference type="ChEBI" id="CHEBI:15377"/>
        <dbReference type="ChEBI" id="CHEBI:28938"/>
        <dbReference type="ChEBI" id="CHEBI:57845"/>
        <dbReference type="ChEBI" id="CHEBI:58126"/>
        <dbReference type="EC" id="2.5.1.61"/>
    </reaction>
</comment>
<dbReference type="PRINTS" id="PR00151">
    <property type="entry name" value="PORPHBDMNASE"/>
</dbReference>
<dbReference type="InterPro" id="IPR000860">
    <property type="entry name" value="HemC"/>
</dbReference>
<sequence length="219" mass="24221">MQIKIAARESNLSKVQVEEIYHELLALGADVTFTKTFVKTTGDLDQKTSLADMDKTNFFTKEVDELVLSGNSDVGIHAAKDLPEPLPKGLEVFAITKGKDPRDSLILREEETLQSLGENPRVGTSSKRREKMIKDLINGALLVDIRGTIEKRLQLLEDGAVDALVIAEVALIRLNLTHLNRVFLEGETAAYQGQIAVVGKEKNVELKRVFKGLNEQKGL</sequence>
<comment type="caution">
    <text evidence="9">The sequence shown here is derived from an EMBL/GenBank/DDBJ whole genome shotgun (WGS) entry which is preliminary data.</text>
</comment>
<dbReference type="Pfam" id="PF01379">
    <property type="entry name" value="Porphobil_deam"/>
    <property type="match status" value="1"/>
</dbReference>
<organism evidence="9 10">
    <name type="scientific">Aerophobetes bacterium</name>
    <dbReference type="NCBI Taxonomy" id="2030807"/>
    <lineage>
        <taxon>Bacteria</taxon>
        <taxon>Candidatus Aerophobota</taxon>
    </lineage>
</organism>
<dbReference type="EC" id="2.5.1.61" evidence="3 7"/>
<evidence type="ECO:0000256" key="1">
    <source>
        <dbReference type="ARBA" id="ARBA00002869"/>
    </source>
</evidence>
<dbReference type="EMBL" id="NVUU01000028">
    <property type="protein sequence ID" value="PCI95109.1"/>
    <property type="molecule type" value="Genomic_DNA"/>
</dbReference>
<comment type="function">
    <text evidence="1">Tetrapolymerization of the monopyrrole PBG into the hydroxymethylbilane pre-uroporphyrinogen in several discrete steps.</text>
</comment>
<evidence type="ECO:0000256" key="2">
    <source>
        <dbReference type="ARBA" id="ARBA00005638"/>
    </source>
</evidence>
<dbReference type="GO" id="GO:0006783">
    <property type="term" value="P:heme biosynthetic process"/>
    <property type="evidence" value="ECO:0007669"/>
    <property type="project" value="TreeGrafter"/>
</dbReference>
<dbReference type="PANTHER" id="PTHR11557">
    <property type="entry name" value="PORPHOBILINOGEN DEAMINASE"/>
    <property type="match status" value="1"/>
</dbReference>
<protein>
    <recommendedName>
        <fullName evidence="3 7">Hydroxymethylbilane synthase</fullName>
        <ecNumber evidence="3 7">2.5.1.61</ecNumber>
    </recommendedName>
</protein>
<dbReference type="Gene3D" id="3.40.190.10">
    <property type="entry name" value="Periplasmic binding protein-like II"/>
    <property type="match status" value="2"/>
</dbReference>
<evidence type="ECO:0000256" key="7">
    <source>
        <dbReference type="NCBIfam" id="TIGR00212"/>
    </source>
</evidence>
<evidence type="ECO:0000256" key="3">
    <source>
        <dbReference type="ARBA" id="ARBA00012655"/>
    </source>
</evidence>
<comment type="similarity">
    <text evidence="2">Belongs to the HMBS family.</text>
</comment>
<evidence type="ECO:0000313" key="10">
    <source>
        <dbReference type="Proteomes" id="UP000217838"/>
    </source>
</evidence>
<evidence type="ECO:0000259" key="8">
    <source>
        <dbReference type="Pfam" id="PF01379"/>
    </source>
</evidence>
<reference evidence="10" key="1">
    <citation type="submission" date="2017-08" db="EMBL/GenBank/DDBJ databases">
        <title>A dynamic microbial community with high functional redundancy inhabits the cold, oxic subseafloor aquifer.</title>
        <authorList>
            <person name="Tully B.J."/>
            <person name="Wheat C.G."/>
            <person name="Glazer B.T."/>
            <person name="Huber J.A."/>
        </authorList>
    </citation>
    <scope>NUCLEOTIDE SEQUENCE [LARGE SCALE GENOMIC DNA]</scope>
</reference>
<dbReference type="SUPFAM" id="SSF53850">
    <property type="entry name" value="Periplasmic binding protein-like II"/>
    <property type="match status" value="1"/>
</dbReference>
<feature type="domain" description="Porphobilinogen deaminase N-terminal" evidence="8">
    <location>
        <begin position="3"/>
        <end position="206"/>
    </location>
</feature>
<dbReference type="GO" id="GO:0005737">
    <property type="term" value="C:cytoplasm"/>
    <property type="evidence" value="ECO:0007669"/>
    <property type="project" value="UniProtKB-UniRule"/>
</dbReference>
<dbReference type="GO" id="GO:0004418">
    <property type="term" value="F:hydroxymethylbilane synthase activity"/>
    <property type="evidence" value="ECO:0007669"/>
    <property type="project" value="UniProtKB-UniRule"/>
</dbReference>
<dbReference type="InterPro" id="IPR022417">
    <property type="entry name" value="Porphobilin_deaminase_N"/>
</dbReference>
<gene>
    <name evidence="9" type="primary">hemC</name>
    <name evidence="9" type="ORF">COB11_02990</name>
</gene>
<evidence type="ECO:0000256" key="4">
    <source>
        <dbReference type="ARBA" id="ARBA00022679"/>
    </source>
</evidence>
<evidence type="ECO:0000313" key="9">
    <source>
        <dbReference type="EMBL" id="PCI95109.1"/>
    </source>
</evidence>
<dbReference type="AlphaFoldDB" id="A0A2A4YKU4"/>
<evidence type="ECO:0000256" key="6">
    <source>
        <dbReference type="ARBA" id="ARBA00048169"/>
    </source>
</evidence>
<proteinExistence type="inferred from homology"/>